<dbReference type="Proteomes" id="UP000077255">
    <property type="component" value="Chromosome"/>
</dbReference>
<evidence type="ECO:0000313" key="2">
    <source>
        <dbReference type="Proteomes" id="UP000077255"/>
    </source>
</evidence>
<organism evidence="1 2">
    <name type="scientific">Dyella thiooxydans</name>
    <dbReference type="NCBI Taxonomy" id="445710"/>
    <lineage>
        <taxon>Bacteria</taxon>
        <taxon>Pseudomonadati</taxon>
        <taxon>Pseudomonadota</taxon>
        <taxon>Gammaproteobacteria</taxon>
        <taxon>Lysobacterales</taxon>
        <taxon>Rhodanobacteraceae</taxon>
        <taxon>Dyella</taxon>
    </lineage>
</organism>
<dbReference type="AlphaFoldDB" id="A0A160N454"/>
<keyword evidence="2" id="KW-1185">Reference proteome</keyword>
<dbReference type="RefSeq" id="WP_063673782.1">
    <property type="nucleotide sequence ID" value="NZ_CP014841.1"/>
</dbReference>
<dbReference type="EMBL" id="CP014841">
    <property type="protein sequence ID" value="AND70793.1"/>
    <property type="molecule type" value="Genomic_DNA"/>
</dbReference>
<accession>A0A160N454</accession>
<dbReference type="OrthoDB" id="5957156at2"/>
<proteinExistence type="predicted"/>
<name>A0A160N454_9GAMM</name>
<evidence type="ECO:0000313" key="1">
    <source>
        <dbReference type="EMBL" id="AND70793.1"/>
    </source>
</evidence>
<dbReference type="KEGG" id="dtx:ATSB10_33390"/>
<sequence length="74" mass="7872">METIIEYVIVGGPQHGMTCRHPLPSLPAEAIAIASGDGELCRAAARRHTRGPGPRMLLLHPKATGDQFLTMLAA</sequence>
<reference evidence="1 2" key="1">
    <citation type="submission" date="2016-02" db="EMBL/GenBank/DDBJ databases">
        <title>Complete genome sequencing and analysis of ATSB10, Dyella thiooxydans isolated from rhizosphere soil of sunflower (Helianthus annuus L.).</title>
        <authorList>
            <person name="Lee Y."/>
            <person name="Hwangbo K."/>
            <person name="Chung H."/>
            <person name="Yoo J."/>
            <person name="Kim K.Y."/>
            <person name="Sa T.M."/>
            <person name="Um Y."/>
            <person name="Madhaiyan M."/>
        </authorList>
    </citation>
    <scope>NUCLEOTIDE SEQUENCE [LARGE SCALE GENOMIC DNA]</scope>
    <source>
        <strain evidence="1 2">ATSB10</strain>
    </source>
</reference>
<dbReference type="PATRIC" id="fig|445710.3.peg.3339"/>
<protein>
    <submittedName>
        <fullName evidence="1">Uncharacterized protein</fullName>
    </submittedName>
</protein>
<gene>
    <name evidence="1" type="ORF">ATSB10_33390</name>
</gene>